<dbReference type="EMBL" id="JAGETZ010000001">
    <property type="protein sequence ID" value="MBO2007910.1"/>
    <property type="molecule type" value="Genomic_DNA"/>
</dbReference>
<proteinExistence type="predicted"/>
<dbReference type="Proteomes" id="UP000664369">
    <property type="component" value="Unassembled WGS sequence"/>
</dbReference>
<sequence>MSVDLDLLDRWLTGWSLARGLPLPTRHGGGLLVEVGWPEQLRRHVFVDAGRALQACAARIHAPFIYVKAAVEPEHLRCALPAPWKIESPRYLMSLPMAMARAISLPAGYSATVGVEHGASVIRLADATGQPAASGRVVLHQGTAVFDRIETLAPHRRRGLGTALMGALDALAAQAGVSERLLVATEAGRALYRRLGWQLVAPYSTAVLPAS</sequence>
<dbReference type="InterPro" id="IPR016181">
    <property type="entry name" value="Acyl_CoA_acyltransferase"/>
</dbReference>
<gene>
    <name evidence="2" type="ORF">J4E00_02540</name>
</gene>
<evidence type="ECO:0000313" key="3">
    <source>
        <dbReference type="Proteomes" id="UP000664369"/>
    </source>
</evidence>
<evidence type="ECO:0000259" key="1">
    <source>
        <dbReference type="PROSITE" id="PS51186"/>
    </source>
</evidence>
<evidence type="ECO:0000313" key="2">
    <source>
        <dbReference type="EMBL" id="MBO2007910.1"/>
    </source>
</evidence>
<dbReference type="Gene3D" id="3.40.630.30">
    <property type="match status" value="1"/>
</dbReference>
<dbReference type="SUPFAM" id="SSF55729">
    <property type="entry name" value="Acyl-CoA N-acyltransferases (Nat)"/>
    <property type="match status" value="1"/>
</dbReference>
<dbReference type="PROSITE" id="PS51186">
    <property type="entry name" value="GNAT"/>
    <property type="match status" value="1"/>
</dbReference>
<organism evidence="2 3">
    <name type="scientific">Hymenobacter negativus</name>
    <dbReference type="NCBI Taxonomy" id="2795026"/>
    <lineage>
        <taxon>Bacteria</taxon>
        <taxon>Pseudomonadati</taxon>
        <taxon>Bacteroidota</taxon>
        <taxon>Cytophagia</taxon>
        <taxon>Cytophagales</taxon>
        <taxon>Hymenobacteraceae</taxon>
        <taxon>Hymenobacter</taxon>
    </lineage>
</organism>
<feature type="domain" description="N-acetyltransferase" evidence="1">
    <location>
        <begin position="74"/>
        <end position="211"/>
    </location>
</feature>
<keyword evidence="3" id="KW-1185">Reference proteome</keyword>
<dbReference type="InterPro" id="IPR000182">
    <property type="entry name" value="GNAT_dom"/>
</dbReference>
<accession>A0ABS3Q9H9</accession>
<dbReference type="RefSeq" id="WP_208173435.1">
    <property type="nucleotide sequence ID" value="NZ_JAGETZ010000001.1"/>
</dbReference>
<name>A0ABS3Q9H9_9BACT</name>
<dbReference type="Pfam" id="PF00583">
    <property type="entry name" value="Acetyltransf_1"/>
    <property type="match status" value="1"/>
</dbReference>
<protein>
    <submittedName>
        <fullName evidence="2">GNAT family N-acetyltransferase</fullName>
    </submittedName>
</protein>
<comment type="caution">
    <text evidence="2">The sequence shown here is derived from an EMBL/GenBank/DDBJ whole genome shotgun (WGS) entry which is preliminary data.</text>
</comment>
<reference evidence="2 3" key="1">
    <citation type="submission" date="2021-03" db="EMBL/GenBank/DDBJ databases">
        <authorList>
            <person name="Kim M.K."/>
        </authorList>
    </citation>
    <scope>NUCLEOTIDE SEQUENCE [LARGE SCALE GENOMIC DNA]</scope>
    <source>
        <strain evidence="2 3">BT442</strain>
    </source>
</reference>